<dbReference type="Proteomes" id="UP000318681">
    <property type="component" value="Unassembled WGS sequence"/>
</dbReference>
<reference evidence="2 3" key="1">
    <citation type="submission" date="2019-07" db="EMBL/GenBank/DDBJ databases">
        <title>Sphingomonas solaris sp. nov., isolated from a solar panel from Boston, Massachusetts.</title>
        <authorList>
            <person name="Tanner K."/>
            <person name="Pascual J."/>
            <person name="Mancuso C."/>
            <person name="Pereto J."/>
            <person name="Khalil A."/>
            <person name="Vilanova C."/>
        </authorList>
    </citation>
    <scope>NUCLEOTIDE SEQUENCE [LARGE SCALE GENOMIC DNA]</scope>
    <source>
        <strain evidence="2 3">R4DWN</strain>
    </source>
</reference>
<evidence type="ECO:0000313" key="3">
    <source>
        <dbReference type="Proteomes" id="UP000318681"/>
    </source>
</evidence>
<evidence type="ECO:0000313" key="2">
    <source>
        <dbReference type="EMBL" id="TVV76777.1"/>
    </source>
</evidence>
<feature type="signal peptide" evidence="1">
    <location>
        <begin position="1"/>
        <end position="19"/>
    </location>
</feature>
<protein>
    <submittedName>
        <fullName evidence="2">Uncharacterized protein</fullName>
    </submittedName>
</protein>
<dbReference type="OrthoDB" id="7474620at2"/>
<feature type="chain" id="PRO_5022085033" evidence="1">
    <location>
        <begin position="20"/>
        <end position="94"/>
    </location>
</feature>
<gene>
    <name evidence="2" type="ORF">FOY91_03395</name>
</gene>
<dbReference type="AlphaFoldDB" id="A0A558RBE8"/>
<proteinExistence type="predicted"/>
<keyword evidence="3" id="KW-1185">Reference proteome</keyword>
<sequence>MRSAVLFALLVATAAPALAADVAADVAAAPAARRGAMLRDVNNLRLGAVSRVNSDGSAAIIFDSRMVTVPATTLSMVDGKLTTSLTKKEINSMK</sequence>
<dbReference type="EMBL" id="VNIM01000007">
    <property type="protein sequence ID" value="TVV76777.1"/>
    <property type="molecule type" value="Genomic_DNA"/>
</dbReference>
<evidence type="ECO:0000256" key="1">
    <source>
        <dbReference type="SAM" id="SignalP"/>
    </source>
</evidence>
<accession>A0A558RBE8</accession>
<organism evidence="2 3">
    <name type="scientific">Alterirhizorhabdus solaris</name>
    <dbReference type="NCBI Taxonomy" id="2529389"/>
    <lineage>
        <taxon>Bacteria</taxon>
        <taxon>Pseudomonadati</taxon>
        <taxon>Pseudomonadota</taxon>
        <taxon>Alphaproteobacteria</taxon>
        <taxon>Sphingomonadales</taxon>
        <taxon>Rhizorhabdaceae</taxon>
        <taxon>Alterirhizorhabdus</taxon>
    </lineage>
</organism>
<comment type="caution">
    <text evidence="2">The sequence shown here is derived from an EMBL/GenBank/DDBJ whole genome shotgun (WGS) entry which is preliminary data.</text>
</comment>
<name>A0A558RBE8_9SPHN</name>
<keyword evidence="1" id="KW-0732">Signal</keyword>